<proteinExistence type="predicted"/>
<reference evidence="1 2" key="1">
    <citation type="journal article" date="2022" name="DNA Res.">
        <title>Chromosomal-level genome assembly of the orchid tree Bauhinia variegata (Leguminosae; Cercidoideae) supports the allotetraploid origin hypothesis of Bauhinia.</title>
        <authorList>
            <person name="Zhong Y."/>
            <person name="Chen Y."/>
            <person name="Zheng D."/>
            <person name="Pang J."/>
            <person name="Liu Y."/>
            <person name="Luo S."/>
            <person name="Meng S."/>
            <person name="Qian L."/>
            <person name="Wei D."/>
            <person name="Dai S."/>
            <person name="Zhou R."/>
        </authorList>
    </citation>
    <scope>NUCLEOTIDE SEQUENCE [LARGE SCALE GENOMIC DNA]</scope>
    <source>
        <strain evidence="1">BV-YZ2020</strain>
    </source>
</reference>
<sequence length="106" mass="11904">MPACLQSPAACSSSRQKKKTGAEPSLLELNVNTNEKKDEKLVDPPSVVCVYRAKLLGNLQNQWKLLRARQPRYTRREKDPNSGLGKAIWIVSDLFPCGRRPAKREG</sequence>
<keyword evidence="2" id="KW-1185">Reference proteome</keyword>
<evidence type="ECO:0000313" key="2">
    <source>
        <dbReference type="Proteomes" id="UP000828941"/>
    </source>
</evidence>
<gene>
    <name evidence="1" type="ORF">L6164_005476</name>
</gene>
<dbReference type="Proteomes" id="UP000828941">
    <property type="component" value="Chromosome 3"/>
</dbReference>
<accession>A0ACB9PRX1</accession>
<comment type="caution">
    <text evidence="1">The sequence shown here is derived from an EMBL/GenBank/DDBJ whole genome shotgun (WGS) entry which is preliminary data.</text>
</comment>
<dbReference type="EMBL" id="CM039428">
    <property type="protein sequence ID" value="KAI4351090.1"/>
    <property type="molecule type" value="Genomic_DNA"/>
</dbReference>
<protein>
    <submittedName>
        <fullName evidence="1">Uncharacterized protein</fullName>
    </submittedName>
</protein>
<evidence type="ECO:0000313" key="1">
    <source>
        <dbReference type="EMBL" id="KAI4351090.1"/>
    </source>
</evidence>
<organism evidence="1 2">
    <name type="scientific">Bauhinia variegata</name>
    <name type="common">Purple orchid tree</name>
    <name type="synonym">Phanera variegata</name>
    <dbReference type="NCBI Taxonomy" id="167791"/>
    <lineage>
        <taxon>Eukaryota</taxon>
        <taxon>Viridiplantae</taxon>
        <taxon>Streptophyta</taxon>
        <taxon>Embryophyta</taxon>
        <taxon>Tracheophyta</taxon>
        <taxon>Spermatophyta</taxon>
        <taxon>Magnoliopsida</taxon>
        <taxon>eudicotyledons</taxon>
        <taxon>Gunneridae</taxon>
        <taxon>Pentapetalae</taxon>
        <taxon>rosids</taxon>
        <taxon>fabids</taxon>
        <taxon>Fabales</taxon>
        <taxon>Fabaceae</taxon>
        <taxon>Cercidoideae</taxon>
        <taxon>Cercideae</taxon>
        <taxon>Bauhiniinae</taxon>
        <taxon>Bauhinia</taxon>
    </lineage>
</organism>
<name>A0ACB9PRX1_BAUVA</name>